<dbReference type="PROSITE" id="PS51257">
    <property type="entry name" value="PROKAR_LIPOPROTEIN"/>
    <property type="match status" value="1"/>
</dbReference>
<accession>A0A4Q9PSB6</accession>
<sequence length="72" mass="8044">MVNLICRVKGEWLHEQLHHVQHLSTSALLGVACEVRRPFRDLLVPSILPIVSARSDTRFGTGFAFVYDAGVI</sequence>
<organism evidence="1 2">
    <name type="scientific">Dichomitus squalens</name>
    <dbReference type="NCBI Taxonomy" id="114155"/>
    <lineage>
        <taxon>Eukaryota</taxon>
        <taxon>Fungi</taxon>
        <taxon>Dikarya</taxon>
        <taxon>Basidiomycota</taxon>
        <taxon>Agaricomycotina</taxon>
        <taxon>Agaricomycetes</taxon>
        <taxon>Polyporales</taxon>
        <taxon>Polyporaceae</taxon>
        <taxon>Dichomitus</taxon>
    </lineage>
</organism>
<protein>
    <submittedName>
        <fullName evidence="1">Uncharacterized protein</fullName>
    </submittedName>
</protein>
<keyword evidence="2" id="KW-1185">Reference proteome</keyword>
<reference evidence="1 2" key="1">
    <citation type="submission" date="2019-01" db="EMBL/GenBank/DDBJ databases">
        <title>Draft genome sequences of three monokaryotic isolates of the white-rot basidiomycete fungus Dichomitus squalens.</title>
        <authorList>
            <consortium name="DOE Joint Genome Institute"/>
            <person name="Lopez S.C."/>
            <person name="Andreopoulos B."/>
            <person name="Pangilinan J."/>
            <person name="Lipzen A."/>
            <person name="Riley R."/>
            <person name="Ahrendt S."/>
            <person name="Ng V."/>
            <person name="Barry K."/>
            <person name="Daum C."/>
            <person name="Grigoriev I.V."/>
            <person name="Hilden K.S."/>
            <person name="Makela M.R."/>
            <person name="de Vries R.P."/>
        </authorList>
    </citation>
    <scope>NUCLEOTIDE SEQUENCE [LARGE SCALE GENOMIC DNA]</scope>
    <source>
        <strain evidence="1 2">CBS 464.89</strain>
    </source>
</reference>
<gene>
    <name evidence="1" type="ORF">BD310DRAFT_559061</name>
</gene>
<dbReference type="AlphaFoldDB" id="A0A4Q9PSB6"/>
<evidence type="ECO:0000313" key="1">
    <source>
        <dbReference type="EMBL" id="TBU57245.1"/>
    </source>
</evidence>
<evidence type="ECO:0000313" key="2">
    <source>
        <dbReference type="Proteomes" id="UP000292082"/>
    </source>
</evidence>
<proteinExistence type="predicted"/>
<name>A0A4Q9PSB6_9APHY</name>
<dbReference type="Proteomes" id="UP000292082">
    <property type="component" value="Unassembled WGS sequence"/>
</dbReference>
<dbReference type="EMBL" id="ML145139">
    <property type="protein sequence ID" value="TBU57245.1"/>
    <property type="molecule type" value="Genomic_DNA"/>
</dbReference>